<dbReference type="EMBL" id="AMZH03005093">
    <property type="protein sequence ID" value="RRT67283.1"/>
    <property type="molecule type" value="Genomic_DNA"/>
</dbReference>
<feature type="compositionally biased region" description="Polar residues" evidence="1">
    <location>
        <begin position="1"/>
        <end position="19"/>
    </location>
</feature>
<accession>A0A426ZTD3</accession>
<organism evidence="2 3">
    <name type="scientific">Ensete ventricosum</name>
    <name type="common">Abyssinian banana</name>
    <name type="synonym">Musa ensete</name>
    <dbReference type="NCBI Taxonomy" id="4639"/>
    <lineage>
        <taxon>Eukaryota</taxon>
        <taxon>Viridiplantae</taxon>
        <taxon>Streptophyta</taxon>
        <taxon>Embryophyta</taxon>
        <taxon>Tracheophyta</taxon>
        <taxon>Spermatophyta</taxon>
        <taxon>Magnoliopsida</taxon>
        <taxon>Liliopsida</taxon>
        <taxon>Zingiberales</taxon>
        <taxon>Musaceae</taxon>
        <taxon>Ensete</taxon>
    </lineage>
</organism>
<feature type="compositionally biased region" description="Polar residues" evidence="1">
    <location>
        <begin position="33"/>
        <end position="43"/>
    </location>
</feature>
<dbReference type="PROSITE" id="PS51257">
    <property type="entry name" value="PROKAR_LIPOPROTEIN"/>
    <property type="match status" value="1"/>
</dbReference>
<protein>
    <submittedName>
        <fullName evidence="2">Uncharacterized protein</fullName>
    </submittedName>
</protein>
<comment type="caution">
    <text evidence="2">The sequence shown here is derived from an EMBL/GenBank/DDBJ whole genome shotgun (WGS) entry which is preliminary data.</text>
</comment>
<gene>
    <name evidence="2" type="ORF">B296_00024702</name>
</gene>
<proteinExistence type="predicted"/>
<dbReference type="Proteomes" id="UP000287651">
    <property type="component" value="Unassembled WGS sequence"/>
</dbReference>
<sequence>MPSQARTARTSPLSASPAGTNRILLHHTITSAAGCSPTATNQDRFAARSSCP</sequence>
<feature type="region of interest" description="Disordered" evidence="1">
    <location>
        <begin position="1"/>
        <end position="20"/>
    </location>
</feature>
<evidence type="ECO:0000256" key="1">
    <source>
        <dbReference type="SAM" id="MobiDB-lite"/>
    </source>
</evidence>
<reference evidence="2 3" key="1">
    <citation type="journal article" date="2014" name="Agronomy (Basel)">
        <title>A Draft Genome Sequence for Ensete ventricosum, the Drought-Tolerant Tree Against Hunger.</title>
        <authorList>
            <person name="Harrison J."/>
            <person name="Moore K.A."/>
            <person name="Paszkiewicz K."/>
            <person name="Jones T."/>
            <person name="Grant M."/>
            <person name="Ambacheew D."/>
            <person name="Muzemil S."/>
            <person name="Studholme D.J."/>
        </authorList>
    </citation>
    <scope>NUCLEOTIDE SEQUENCE [LARGE SCALE GENOMIC DNA]</scope>
</reference>
<name>A0A426ZTD3_ENSVE</name>
<feature type="region of interest" description="Disordered" evidence="1">
    <location>
        <begin position="33"/>
        <end position="52"/>
    </location>
</feature>
<dbReference type="AlphaFoldDB" id="A0A426ZTD3"/>
<evidence type="ECO:0000313" key="2">
    <source>
        <dbReference type="EMBL" id="RRT67283.1"/>
    </source>
</evidence>
<evidence type="ECO:0000313" key="3">
    <source>
        <dbReference type="Proteomes" id="UP000287651"/>
    </source>
</evidence>